<evidence type="ECO:0000313" key="3">
    <source>
        <dbReference type="Proteomes" id="UP001139353"/>
    </source>
</evidence>
<feature type="chain" id="PRO_5040905154" evidence="1">
    <location>
        <begin position="24"/>
        <end position="167"/>
    </location>
</feature>
<protein>
    <submittedName>
        <fullName evidence="2">Uncharacterized protein</fullName>
    </submittedName>
</protein>
<keyword evidence="1" id="KW-0732">Signal</keyword>
<comment type="caution">
    <text evidence="2">The sequence shown here is derived from an EMBL/GenBank/DDBJ whole genome shotgun (WGS) entry which is preliminary data.</text>
</comment>
<evidence type="ECO:0000313" key="2">
    <source>
        <dbReference type="EMBL" id="MCK9688489.1"/>
    </source>
</evidence>
<gene>
    <name evidence="2" type="ORF">LPC04_22500</name>
</gene>
<sequence length="167" mass="17442">MNRCVSLSLALALAALAPAIASAQVLGPVESPQAAASAAQANQAAQAAALAAAQAAQSDGQALRRNFPQKALRGTILFGTPPYIQLNGNVTQMATAYRVHGYNNLLVMSTQLVGVKASVDFTLDVAGQVYEVWILTPAEAAKQPWPETPADAAAWTFDPIAQTWTKP</sequence>
<dbReference type="RefSeq" id="WP_275684526.1">
    <property type="nucleotide sequence ID" value="NZ_JAJLJH010000008.1"/>
</dbReference>
<keyword evidence="3" id="KW-1185">Reference proteome</keyword>
<dbReference type="EMBL" id="JAJLJH010000008">
    <property type="protein sequence ID" value="MCK9688489.1"/>
    <property type="molecule type" value="Genomic_DNA"/>
</dbReference>
<feature type="signal peptide" evidence="1">
    <location>
        <begin position="1"/>
        <end position="23"/>
    </location>
</feature>
<accession>A0A9X2C3M7</accession>
<dbReference type="AlphaFoldDB" id="A0A9X2C3M7"/>
<reference evidence="2" key="1">
    <citation type="submission" date="2021-11" db="EMBL/GenBank/DDBJ databases">
        <title>BS-T2-15 a new species belonging to the Comamonadaceae family isolated from the soil of a French oak forest.</title>
        <authorList>
            <person name="Mieszkin S."/>
            <person name="Alain K."/>
        </authorList>
    </citation>
    <scope>NUCLEOTIDE SEQUENCE</scope>
    <source>
        <strain evidence="2">BS-T2-15</strain>
    </source>
</reference>
<proteinExistence type="predicted"/>
<organism evidence="2 3">
    <name type="scientific">Scleromatobacter humisilvae</name>
    <dbReference type="NCBI Taxonomy" id="2897159"/>
    <lineage>
        <taxon>Bacteria</taxon>
        <taxon>Pseudomonadati</taxon>
        <taxon>Pseudomonadota</taxon>
        <taxon>Betaproteobacteria</taxon>
        <taxon>Burkholderiales</taxon>
        <taxon>Sphaerotilaceae</taxon>
        <taxon>Scleromatobacter</taxon>
    </lineage>
</organism>
<evidence type="ECO:0000256" key="1">
    <source>
        <dbReference type="SAM" id="SignalP"/>
    </source>
</evidence>
<dbReference type="Proteomes" id="UP001139353">
    <property type="component" value="Unassembled WGS sequence"/>
</dbReference>
<name>A0A9X2C3M7_9BURK</name>